<dbReference type="EMBL" id="PKPP01011781">
    <property type="protein sequence ID" value="PWA43522.1"/>
    <property type="molecule type" value="Genomic_DNA"/>
</dbReference>
<name>A0A2U1L3D4_ARTAN</name>
<protein>
    <submittedName>
        <fullName evidence="4">Protein FAR1-RELATED SEQUENCE 5</fullName>
    </submittedName>
</protein>
<accession>A0A2U1L3D4</accession>
<evidence type="ECO:0000256" key="2">
    <source>
        <dbReference type="SAM" id="MobiDB-lite"/>
    </source>
</evidence>
<comment type="caution">
    <text evidence="4">The sequence shown here is derived from an EMBL/GenBank/DDBJ whole genome shotgun (WGS) entry which is preliminary data.</text>
</comment>
<dbReference type="STRING" id="35608.A0A2U1L3D4"/>
<dbReference type="AlphaFoldDB" id="A0A2U1L3D4"/>
<sequence>MFRIHSCWIPAYFIDSPLCGLMRTTSRYESENSFFSHFTNQGSTLMNCFETAMEKQRHIQERLDHKTIDSVPKFRTYLKIERHASKVYTRPLFELVQAEIFVGTWYCQIETKSLVEGSEVSVIKETKFVDVLRNQGDGSVVCSCQLFVRVGILCRHVFYVFKNANIEVIPSQYILRRWTKNLIPAALRNKRNIYGEKNEIVENYANEASSIVDYCVHMLSKDEPRLSSFVEKLRLLKIDVEADCPNPPSKNKADNLEELVGVPKPDEKTINNPALGNPKGRKKLRIKGGKKQALDKNSKNRNACSLCGEIDGHNRRTCPKSLQKRPSWINQKLQEKGTWINQKLQEKRTWIKQKLQHKSPAYFF</sequence>
<dbReference type="InterPro" id="IPR007527">
    <property type="entry name" value="Znf_SWIM"/>
</dbReference>
<keyword evidence="5" id="KW-1185">Reference proteome</keyword>
<gene>
    <name evidence="4" type="ORF">CTI12_AA532750</name>
</gene>
<keyword evidence="1" id="KW-0479">Metal-binding</keyword>
<evidence type="ECO:0000259" key="3">
    <source>
        <dbReference type="PROSITE" id="PS50966"/>
    </source>
</evidence>
<evidence type="ECO:0000256" key="1">
    <source>
        <dbReference type="PROSITE-ProRule" id="PRU00325"/>
    </source>
</evidence>
<dbReference type="Proteomes" id="UP000245207">
    <property type="component" value="Unassembled WGS sequence"/>
</dbReference>
<feature type="domain" description="SWIM-type" evidence="3">
    <location>
        <begin position="127"/>
        <end position="165"/>
    </location>
</feature>
<dbReference type="PANTHER" id="PTHR47718">
    <property type="entry name" value="OS01G0519700 PROTEIN"/>
    <property type="match status" value="1"/>
</dbReference>
<dbReference type="PROSITE" id="PS50966">
    <property type="entry name" value="ZF_SWIM"/>
    <property type="match status" value="1"/>
</dbReference>
<reference evidence="4 5" key="1">
    <citation type="journal article" date="2018" name="Mol. Plant">
        <title>The genome of Artemisia annua provides insight into the evolution of Asteraceae family and artemisinin biosynthesis.</title>
        <authorList>
            <person name="Shen Q."/>
            <person name="Zhang L."/>
            <person name="Liao Z."/>
            <person name="Wang S."/>
            <person name="Yan T."/>
            <person name="Shi P."/>
            <person name="Liu M."/>
            <person name="Fu X."/>
            <person name="Pan Q."/>
            <person name="Wang Y."/>
            <person name="Lv Z."/>
            <person name="Lu X."/>
            <person name="Zhang F."/>
            <person name="Jiang W."/>
            <person name="Ma Y."/>
            <person name="Chen M."/>
            <person name="Hao X."/>
            <person name="Li L."/>
            <person name="Tang Y."/>
            <person name="Lv G."/>
            <person name="Zhou Y."/>
            <person name="Sun X."/>
            <person name="Brodelius P.E."/>
            <person name="Rose J.K.C."/>
            <person name="Tang K."/>
        </authorList>
    </citation>
    <scope>NUCLEOTIDE SEQUENCE [LARGE SCALE GENOMIC DNA]</scope>
    <source>
        <strain evidence="5">cv. Huhao1</strain>
        <tissue evidence="4">Leaf</tissue>
    </source>
</reference>
<keyword evidence="1" id="KW-0862">Zinc</keyword>
<evidence type="ECO:0000313" key="5">
    <source>
        <dbReference type="Proteomes" id="UP000245207"/>
    </source>
</evidence>
<dbReference type="OrthoDB" id="1746270at2759"/>
<organism evidence="4 5">
    <name type="scientific">Artemisia annua</name>
    <name type="common">Sweet wormwood</name>
    <dbReference type="NCBI Taxonomy" id="35608"/>
    <lineage>
        <taxon>Eukaryota</taxon>
        <taxon>Viridiplantae</taxon>
        <taxon>Streptophyta</taxon>
        <taxon>Embryophyta</taxon>
        <taxon>Tracheophyta</taxon>
        <taxon>Spermatophyta</taxon>
        <taxon>Magnoliopsida</taxon>
        <taxon>eudicotyledons</taxon>
        <taxon>Gunneridae</taxon>
        <taxon>Pentapetalae</taxon>
        <taxon>asterids</taxon>
        <taxon>campanulids</taxon>
        <taxon>Asterales</taxon>
        <taxon>Asteraceae</taxon>
        <taxon>Asteroideae</taxon>
        <taxon>Anthemideae</taxon>
        <taxon>Artemisiinae</taxon>
        <taxon>Artemisia</taxon>
    </lineage>
</organism>
<dbReference type="GO" id="GO:0008270">
    <property type="term" value="F:zinc ion binding"/>
    <property type="evidence" value="ECO:0007669"/>
    <property type="project" value="UniProtKB-KW"/>
</dbReference>
<keyword evidence="1" id="KW-0863">Zinc-finger</keyword>
<evidence type="ECO:0000313" key="4">
    <source>
        <dbReference type="EMBL" id="PWA43522.1"/>
    </source>
</evidence>
<dbReference type="PANTHER" id="PTHR47718:SF12">
    <property type="entry name" value="PROTEIN FAR1-RELATED SEQUENCE"/>
    <property type="match status" value="1"/>
</dbReference>
<feature type="region of interest" description="Disordered" evidence="2">
    <location>
        <begin position="263"/>
        <end position="282"/>
    </location>
</feature>
<proteinExistence type="predicted"/>